<dbReference type="PANTHER" id="PTHR23084">
    <property type="entry name" value="PHOSPHATIDYLINOSITOL-4-PHOSPHATE 5-KINASE RELATED"/>
    <property type="match status" value="1"/>
</dbReference>
<dbReference type="Pfam" id="PF00612">
    <property type="entry name" value="IQ"/>
    <property type="match status" value="1"/>
</dbReference>
<sequence length="427" mass="48766">MGNQCGGACGGSASEEGEIFIKDVKGHTQVANEQDQVTDTQAQLEHMQRHENQIVRIQSHIRGFQARKQMSSGKYYKDLLLNEEGLEFREEVVFPDGAVYKGQLKVGTDERHGFGIQVWPDGAKYEGSWRNNVACGRGKFYHIDGDVYDGNWDNDKANGYGVYIHANGSKYEGEWKEDKQHGKGHETWSDGSEFHGFYVESKKEGKGVYTWPDGNQYLGDWKDNAISGYGIYLWSDGRVYVGEWQHNMMHGNGTYKWQDGRMYHGEYIQDKKNGFGVYVWVDGRAYLGNWTAGKQDNERVYILPNGQVRKGLYDGNTRKEWLNLTEAEQASYKQKLEEALHAASKVKEQVDKAQQEFAQIKRVEKINQEKHQKQEIRIEEAPHEVALPVEDRAGSPVVHERSRYSEVDQSHHQVEHSPAPAVGNTNQ</sequence>
<keyword evidence="2" id="KW-0175">Coiled coil</keyword>
<dbReference type="Pfam" id="PF02493">
    <property type="entry name" value="MORN"/>
    <property type="match status" value="8"/>
</dbReference>
<dbReference type="PROSITE" id="PS50096">
    <property type="entry name" value="IQ"/>
    <property type="match status" value="1"/>
</dbReference>
<dbReference type="PANTHER" id="PTHR23084:SF179">
    <property type="entry name" value="OS10G0565000 PROTEIN"/>
    <property type="match status" value="1"/>
</dbReference>
<reference evidence="4" key="1">
    <citation type="submission" date="2019-06" db="EMBL/GenBank/DDBJ databases">
        <authorList>
            <person name="Zheng W."/>
        </authorList>
    </citation>
    <scope>NUCLEOTIDE SEQUENCE</scope>
    <source>
        <strain evidence="4">QDHG01</strain>
    </source>
</reference>
<evidence type="ECO:0008006" key="6">
    <source>
        <dbReference type="Google" id="ProtNLM"/>
    </source>
</evidence>
<keyword evidence="5" id="KW-1185">Reference proteome</keyword>
<protein>
    <recommendedName>
        <fullName evidence="6">Phosphatidylinositol-4-phosphate 5-kinase</fullName>
    </recommendedName>
</protein>
<evidence type="ECO:0000256" key="2">
    <source>
        <dbReference type="SAM" id="Coils"/>
    </source>
</evidence>
<comment type="caution">
    <text evidence="4">The sequence shown here is derived from an EMBL/GenBank/DDBJ whole genome shotgun (WGS) entry which is preliminary data.</text>
</comment>
<dbReference type="InterPro" id="IPR003409">
    <property type="entry name" value="MORN"/>
</dbReference>
<gene>
    <name evidence="4" type="ORF">FGO68_gene15959</name>
</gene>
<dbReference type="Proteomes" id="UP000785679">
    <property type="component" value="Unassembled WGS sequence"/>
</dbReference>
<feature type="compositionally biased region" description="Basic and acidic residues" evidence="3">
    <location>
        <begin position="370"/>
        <end position="415"/>
    </location>
</feature>
<feature type="region of interest" description="Disordered" evidence="3">
    <location>
        <begin position="370"/>
        <end position="427"/>
    </location>
</feature>
<dbReference type="SMART" id="SM00698">
    <property type="entry name" value="MORN"/>
    <property type="match status" value="8"/>
</dbReference>
<accession>A0A8J8T1K4</accession>
<name>A0A8J8T1K4_HALGN</name>
<dbReference type="AlphaFoldDB" id="A0A8J8T1K4"/>
<dbReference type="SUPFAM" id="SSF82185">
    <property type="entry name" value="Histone H3 K4-specific methyltransferase SET7/9 N-terminal domain"/>
    <property type="match status" value="2"/>
</dbReference>
<proteinExistence type="predicted"/>
<evidence type="ECO:0000256" key="3">
    <source>
        <dbReference type="SAM" id="MobiDB-lite"/>
    </source>
</evidence>
<evidence type="ECO:0000256" key="1">
    <source>
        <dbReference type="ARBA" id="ARBA00022737"/>
    </source>
</evidence>
<feature type="coiled-coil region" evidence="2">
    <location>
        <begin position="322"/>
        <end position="363"/>
    </location>
</feature>
<evidence type="ECO:0000313" key="4">
    <source>
        <dbReference type="EMBL" id="TNV78857.1"/>
    </source>
</evidence>
<dbReference type="EMBL" id="RRYP01009739">
    <property type="protein sequence ID" value="TNV78857.1"/>
    <property type="molecule type" value="Genomic_DNA"/>
</dbReference>
<dbReference type="OrthoDB" id="296831at2759"/>
<keyword evidence="1" id="KW-0677">Repeat</keyword>
<organism evidence="4 5">
    <name type="scientific">Halteria grandinella</name>
    <dbReference type="NCBI Taxonomy" id="5974"/>
    <lineage>
        <taxon>Eukaryota</taxon>
        <taxon>Sar</taxon>
        <taxon>Alveolata</taxon>
        <taxon>Ciliophora</taxon>
        <taxon>Intramacronucleata</taxon>
        <taxon>Spirotrichea</taxon>
        <taxon>Stichotrichia</taxon>
        <taxon>Sporadotrichida</taxon>
        <taxon>Halteriidae</taxon>
        <taxon>Halteria</taxon>
    </lineage>
</organism>
<dbReference type="InterPro" id="IPR000048">
    <property type="entry name" value="IQ_motif_EF-hand-BS"/>
</dbReference>
<dbReference type="Gene3D" id="2.20.110.10">
    <property type="entry name" value="Histone H3 K4-specific methyltransferase SET7/9 N-terminal domain"/>
    <property type="match status" value="5"/>
</dbReference>
<evidence type="ECO:0000313" key="5">
    <source>
        <dbReference type="Proteomes" id="UP000785679"/>
    </source>
</evidence>